<evidence type="ECO:0000313" key="3">
    <source>
        <dbReference type="Proteomes" id="UP000000270"/>
    </source>
</evidence>
<evidence type="ECO:0000256" key="1">
    <source>
        <dbReference type="SAM" id="SignalP"/>
    </source>
</evidence>
<proteinExistence type="predicted"/>
<gene>
    <name evidence="2" type="ordered locus">AZC_2785</name>
</gene>
<protein>
    <recommendedName>
        <fullName evidence="4">Outer membrane protein beta-barrel domain-containing protein</fullName>
    </recommendedName>
</protein>
<reference evidence="2 3" key="5">
    <citation type="journal article" date="2010" name="Appl. Environ. Microbiol.">
        <title>phrR-like gene praR of Azorhizobium caulinodans ORS571 is essential for symbiosis with Sesbania rostrata and is involved in expression of reb genes.</title>
        <authorList>
            <person name="Akiba N."/>
            <person name="Aono T."/>
            <person name="Toyazaki H."/>
            <person name="Sato S."/>
            <person name="Oyaizu H."/>
        </authorList>
    </citation>
    <scope>NUCLEOTIDE SEQUENCE [LARGE SCALE GENOMIC DNA]</scope>
    <source>
        <strain evidence="3">ATCC 43989 / DSM 5975 / JCM 20966 / LMG 6465 / NBRC 14845 / NCIMB 13405 / ORS 571</strain>
    </source>
</reference>
<sequence>MRVWRCGRLLAAVVGLVCGLGLWGASASAADVSPSRASVPVVVPATPSGWTYQATLYLWGTSLTGDVGVRNLPTNHVNVGFSDILNNLNGAFMGSFLAKNGDWMLLADLIWADIGADKTLNVANNPRLSYSQKLTIASGIAGYRLPVSTPNFDVYATAGFRYQRLTADMTLTSGLVPLAAGGSETKEWLDPIVGFAATYRVNERWFVNALADIGGFGVGSELTTQGFLSVGYFWTPQVSSALGYRVLYTDYRSVSGPNSDFRYDVTIHGPFASIAYHF</sequence>
<evidence type="ECO:0000313" key="2">
    <source>
        <dbReference type="EMBL" id="BAF88783.1"/>
    </source>
</evidence>
<keyword evidence="3" id="KW-1185">Reference proteome</keyword>
<feature type="chain" id="PRO_5002724320" description="Outer membrane protein beta-barrel domain-containing protein" evidence="1">
    <location>
        <begin position="30"/>
        <end position="278"/>
    </location>
</feature>
<organism evidence="2 3">
    <name type="scientific">Azorhizobium caulinodans (strain ATCC 43989 / DSM 5975 / JCM 20966 / LMG 6465 / NBRC 14845 / NCIMB 13405 / ORS 571)</name>
    <dbReference type="NCBI Taxonomy" id="438753"/>
    <lineage>
        <taxon>Bacteria</taxon>
        <taxon>Pseudomonadati</taxon>
        <taxon>Pseudomonadota</taxon>
        <taxon>Alphaproteobacteria</taxon>
        <taxon>Hyphomicrobiales</taxon>
        <taxon>Xanthobacteraceae</taxon>
        <taxon>Azorhizobium</taxon>
    </lineage>
</organism>
<reference evidence="2 3" key="3">
    <citation type="journal article" date="2008" name="BMC Genomics">
        <title>The genome of the versatile nitrogen fixer Azorhizobium caulinodans ORS571.</title>
        <authorList>
            <person name="Lee KB."/>
            <person name="Backer P.D."/>
            <person name="Aono T."/>
            <person name="Liu CT."/>
            <person name="Suzuki S."/>
            <person name="Suzuki T."/>
            <person name="Kaneko T."/>
            <person name="Yamada M."/>
            <person name="Tabata S."/>
            <person name="Kupfer D.M."/>
            <person name="Najar F.Z."/>
            <person name="Wiley G.B."/>
            <person name="Roe B."/>
            <person name="Binnewies T.T."/>
            <person name="Ussery D.W."/>
            <person name="D'Haeze W."/>
            <person name="Herder J.D."/>
            <person name="Gevers D."/>
            <person name="Vereecke D."/>
            <person name="Holsters M."/>
            <person name="Oyaizu H."/>
        </authorList>
    </citation>
    <scope>NUCLEOTIDE SEQUENCE [LARGE SCALE GENOMIC DNA]</scope>
    <source>
        <strain evidence="3">ATCC 43989 / DSM 5975 / JCM 20966 / LMG 6465 / NBRC 14845 / NCIMB 13405 / ORS 571</strain>
    </source>
</reference>
<dbReference type="SUPFAM" id="SSF56925">
    <property type="entry name" value="OMPA-like"/>
    <property type="match status" value="1"/>
</dbReference>
<dbReference type="KEGG" id="azc:AZC_2785"/>
<dbReference type="Proteomes" id="UP000000270">
    <property type="component" value="Chromosome"/>
</dbReference>
<reference evidence="2 3" key="1">
    <citation type="journal article" date="2007" name="Appl. Environ. Microbiol.">
        <title>Rhizobial factors required for stem nodule maturation and maintenance in Sesbania rostrata-Azorhizobium caulinodans ORS571 symbiosis.</title>
        <authorList>
            <person name="Suzuki S."/>
            <person name="Aono T."/>
            <person name="Lee KB."/>
            <person name="Suzuki T."/>
            <person name="Liu CT."/>
            <person name="Miwa H."/>
            <person name="Wakao S."/>
            <person name="Iki T."/>
            <person name="Oyaizu H."/>
        </authorList>
    </citation>
    <scope>NUCLEOTIDE SEQUENCE [LARGE SCALE GENOMIC DNA]</scope>
    <source>
        <strain evidence="3">ATCC 43989 / DSM 5975 / JCM 20966 / LMG 6465 / NBRC 14845 / NCIMB 13405 / ORS 571</strain>
    </source>
</reference>
<keyword evidence="1" id="KW-0732">Signal</keyword>
<dbReference type="RefSeq" id="WP_012171309.1">
    <property type="nucleotide sequence ID" value="NC_009937.1"/>
</dbReference>
<dbReference type="HOGENOM" id="CLU_077404_1_0_5"/>
<dbReference type="AlphaFoldDB" id="A8I9G0"/>
<dbReference type="STRING" id="438753.AZC_2785"/>
<feature type="signal peptide" evidence="1">
    <location>
        <begin position="1"/>
        <end position="29"/>
    </location>
</feature>
<reference evidence="2 3" key="6">
    <citation type="journal article" date="2011" name="Appl. Environ. Microbiol.">
        <title>Involvement of the azorhizobial chromosome partition gene (parA) in the onset of bacteroid differentiation during Sesbania rostrata stem nodule development.</title>
        <authorList>
            <person name="Liu CT."/>
            <person name="Lee KB."/>
            <person name="Wang YS."/>
            <person name="Peng MH."/>
            <person name="Lee KT."/>
            <person name="Suzuki S."/>
            <person name="Suzuki T."/>
            <person name="Oyaizu H."/>
        </authorList>
    </citation>
    <scope>NUCLEOTIDE SEQUENCE [LARGE SCALE GENOMIC DNA]</scope>
    <source>
        <strain evidence="3">ATCC 43989 / DSM 5975 / JCM 20966 / LMG 6465 / NBRC 14845 / NCIMB 13405 / ORS 571</strain>
    </source>
</reference>
<reference evidence="2 3" key="4">
    <citation type="journal article" date="2009" name="Appl. Environ. Microbiol.">
        <title>Comparative genome-wide transcriptional profiling of Azorhizobium caulinodans ORS571 grown under free-living and symbiotic conditions.</title>
        <authorList>
            <person name="Tsukada S."/>
            <person name="Aono T."/>
            <person name="Akiba N."/>
            <person name="Lee KB."/>
            <person name="Liu CT."/>
            <person name="Toyazaki H."/>
            <person name="Oyaizu H."/>
        </authorList>
    </citation>
    <scope>NUCLEOTIDE SEQUENCE [LARGE SCALE GENOMIC DNA]</scope>
    <source>
        <strain evidence="3">ATCC 43989 / DSM 5975 / JCM 20966 / LMG 6465 / NBRC 14845 / NCIMB 13405 / ORS 571</strain>
    </source>
</reference>
<evidence type="ECO:0008006" key="4">
    <source>
        <dbReference type="Google" id="ProtNLM"/>
    </source>
</evidence>
<dbReference type="EMBL" id="AP009384">
    <property type="protein sequence ID" value="BAF88783.1"/>
    <property type="molecule type" value="Genomic_DNA"/>
</dbReference>
<name>A8I9G0_AZOC5</name>
<dbReference type="eggNOG" id="COG2067">
    <property type="taxonomic scope" value="Bacteria"/>
</dbReference>
<reference evidence="3" key="2">
    <citation type="submission" date="2007-04" db="EMBL/GenBank/DDBJ databases">
        <title>Complete genome sequence of the nitrogen-fixing bacterium Azorhizobium caulinodans ORS571.</title>
        <authorList>
            <person name="Lee K.B."/>
            <person name="Backer P.D."/>
            <person name="Aono T."/>
            <person name="Liu C.T."/>
            <person name="Suzuki S."/>
            <person name="Suzuki T."/>
            <person name="Kaneko T."/>
            <person name="Yamada M."/>
            <person name="Tabata S."/>
            <person name="Kupfer D.M."/>
            <person name="Najar F.Z."/>
            <person name="Wiley G.B."/>
            <person name="Roe B."/>
            <person name="Binnewies T."/>
            <person name="Ussery D."/>
            <person name="Vereecke D."/>
            <person name="Gevers D."/>
            <person name="Holsters M."/>
            <person name="Oyaizu H."/>
        </authorList>
    </citation>
    <scope>NUCLEOTIDE SEQUENCE [LARGE SCALE GENOMIC DNA]</scope>
    <source>
        <strain evidence="3">ATCC 43989 / DSM 5975 / JCM 20966 / LMG 6465 / NBRC 14845 / NCIMB 13405 / ORS 571</strain>
    </source>
</reference>
<dbReference type="InterPro" id="IPR011250">
    <property type="entry name" value="OMP/PagP_B-barrel"/>
</dbReference>
<accession>A8I9G0</accession>